<evidence type="ECO:0000313" key="2">
    <source>
        <dbReference type="EMBL" id="ESL07594.1"/>
    </source>
</evidence>
<dbReference type="Proteomes" id="UP000031737">
    <property type="component" value="Unassembled WGS sequence"/>
</dbReference>
<organism evidence="2 3">
    <name type="scientific">Trypanosoma rangeli SC58</name>
    <dbReference type="NCBI Taxonomy" id="429131"/>
    <lineage>
        <taxon>Eukaryota</taxon>
        <taxon>Discoba</taxon>
        <taxon>Euglenozoa</taxon>
        <taxon>Kinetoplastea</taxon>
        <taxon>Metakinetoplastina</taxon>
        <taxon>Trypanosomatida</taxon>
        <taxon>Trypanosomatidae</taxon>
        <taxon>Trypanosoma</taxon>
        <taxon>Herpetosoma</taxon>
    </lineage>
</organism>
<keyword evidence="3" id="KW-1185">Reference proteome</keyword>
<feature type="transmembrane region" description="Helical" evidence="1">
    <location>
        <begin position="54"/>
        <end position="76"/>
    </location>
</feature>
<accession>A0A061IY67</accession>
<name>A0A061IY67_TRYRA</name>
<proteinExistence type="predicted"/>
<dbReference type="AlphaFoldDB" id="A0A061IY67"/>
<sequence>MRFLFLYARYFRHHRVRQVTMSVTDTLGPVFTLLIIVNVMGTALPLLRHRFAWYSLVFISFGLAGLFLMLAIIFFLGDATVSLYDVNVKGQVKPQATVPFDPATFFLVNVTMTTLMATAVLAMVAWICHQSRKGWHVYIVPMLRDLNILEQTVWFNALDLHDRVVPNSF</sequence>
<keyword evidence="1" id="KW-1133">Transmembrane helix</keyword>
<protein>
    <submittedName>
        <fullName evidence="2">Uncharacterized protein</fullName>
    </submittedName>
</protein>
<gene>
    <name evidence="2" type="ORF">TRSC58_04714</name>
</gene>
<comment type="caution">
    <text evidence="2">The sequence shown here is derived from an EMBL/GenBank/DDBJ whole genome shotgun (WGS) entry which is preliminary data.</text>
</comment>
<keyword evidence="1" id="KW-0472">Membrane</keyword>
<dbReference type="OrthoDB" id="246070at2759"/>
<dbReference type="VEuPathDB" id="TriTrypDB:TRSC58_04714"/>
<dbReference type="EMBL" id="AUPL01004714">
    <property type="protein sequence ID" value="ESL07594.1"/>
    <property type="molecule type" value="Genomic_DNA"/>
</dbReference>
<evidence type="ECO:0000256" key="1">
    <source>
        <dbReference type="SAM" id="Phobius"/>
    </source>
</evidence>
<evidence type="ECO:0000313" key="3">
    <source>
        <dbReference type="Proteomes" id="UP000031737"/>
    </source>
</evidence>
<reference evidence="2 3" key="1">
    <citation type="submission" date="2013-07" db="EMBL/GenBank/DDBJ databases">
        <authorList>
            <person name="Stoco P.H."/>
            <person name="Wagner G."/>
            <person name="Gerber A."/>
            <person name="Zaha A."/>
            <person name="Thompson C."/>
            <person name="Bartholomeu D.C."/>
            <person name="Luckemeyer D.D."/>
            <person name="Bahia D."/>
            <person name="Loreto E."/>
            <person name="Prestes E.B."/>
            <person name="Lima F.M."/>
            <person name="Rodrigues-Luiz G."/>
            <person name="Vallejo G.A."/>
            <person name="Filho J.F."/>
            <person name="Monteiro K.M."/>
            <person name="Tyler K.M."/>
            <person name="de Almeida L.G."/>
            <person name="Ortiz M.F."/>
            <person name="Siervo M.A."/>
            <person name="de Moraes M.H."/>
            <person name="Cunha O.L."/>
            <person name="Mendonca-Neto R."/>
            <person name="Silva R."/>
            <person name="Teixeira S.M."/>
            <person name="Murta S.M."/>
            <person name="Sincero T.C."/>
            <person name="Mendes T.A."/>
            <person name="Urmenyi T.P."/>
            <person name="Silva V.G."/>
            <person name="da Rocha W.D."/>
            <person name="Andersson B."/>
            <person name="Romanha A.J."/>
            <person name="Steindel M."/>
            <person name="de Vasconcelos A.T."/>
            <person name="Grisard E.C."/>
        </authorList>
    </citation>
    <scope>NUCLEOTIDE SEQUENCE [LARGE SCALE GENOMIC DNA]</scope>
    <source>
        <strain evidence="2 3">SC58</strain>
    </source>
</reference>
<feature type="transmembrane region" description="Helical" evidence="1">
    <location>
        <begin position="103"/>
        <end position="128"/>
    </location>
</feature>
<feature type="transmembrane region" description="Helical" evidence="1">
    <location>
        <begin position="27"/>
        <end position="47"/>
    </location>
</feature>
<keyword evidence="1" id="KW-0812">Transmembrane</keyword>